<dbReference type="GO" id="GO:0022857">
    <property type="term" value="F:transmembrane transporter activity"/>
    <property type="evidence" value="ECO:0007669"/>
    <property type="project" value="InterPro"/>
</dbReference>
<feature type="transmembrane region" description="Helical" evidence="10">
    <location>
        <begin position="333"/>
        <end position="352"/>
    </location>
</feature>
<keyword evidence="3 8" id="KW-0813">Transport</keyword>
<feature type="compositionally biased region" description="Basic and acidic residues" evidence="9">
    <location>
        <begin position="1"/>
        <end position="10"/>
    </location>
</feature>
<name>V5G2N5_BYSSN</name>
<comment type="subcellular location">
    <subcellularLocation>
        <location evidence="1">Membrane</location>
        <topology evidence="1">Multi-pass membrane protein</topology>
    </subcellularLocation>
</comment>
<dbReference type="PANTHER" id="PTHR31806:SF16">
    <property type="entry name" value="PURINE-CYTOSINE TRANSPORTER (EUROFUNG)"/>
    <property type="match status" value="1"/>
</dbReference>
<feature type="transmembrane region" description="Helical" evidence="10">
    <location>
        <begin position="248"/>
        <end position="268"/>
    </location>
</feature>
<feature type="transmembrane region" description="Helical" evidence="10">
    <location>
        <begin position="176"/>
        <end position="197"/>
    </location>
</feature>
<dbReference type="Proteomes" id="UP000018001">
    <property type="component" value="Unassembled WGS sequence"/>
</dbReference>
<evidence type="ECO:0000256" key="9">
    <source>
        <dbReference type="SAM" id="MobiDB-lite"/>
    </source>
</evidence>
<feature type="transmembrane region" description="Helical" evidence="10">
    <location>
        <begin position="280"/>
        <end position="313"/>
    </location>
</feature>
<reference evidence="12" key="1">
    <citation type="journal article" date="2014" name="Genome Announc.">
        <title>Draft genome sequence of the formaldehyde-resistant fungus Byssochlamys spectabilis No. 5 (anamorph Paecilomyces variotii No. 5) (NBRC109023).</title>
        <authorList>
            <person name="Oka T."/>
            <person name="Ekino K."/>
            <person name="Fukuda K."/>
            <person name="Nomura Y."/>
        </authorList>
    </citation>
    <scope>NUCLEOTIDE SEQUENCE [LARGE SCALE GENOMIC DNA]</scope>
    <source>
        <strain evidence="12">No. 5 / NBRC 109023</strain>
    </source>
</reference>
<keyword evidence="5 10" id="KW-0812">Transmembrane</keyword>
<keyword evidence="12" id="KW-1185">Reference proteome</keyword>
<evidence type="ECO:0000256" key="4">
    <source>
        <dbReference type="ARBA" id="ARBA00022553"/>
    </source>
</evidence>
<evidence type="ECO:0000256" key="8">
    <source>
        <dbReference type="PIRNR" id="PIRNR002744"/>
    </source>
</evidence>
<dbReference type="Gene3D" id="1.10.4160.10">
    <property type="entry name" value="Hydantoin permease"/>
    <property type="match status" value="1"/>
</dbReference>
<evidence type="ECO:0000313" key="11">
    <source>
        <dbReference type="EMBL" id="GAD98663.1"/>
    </source>
</evidence>
<feature type="transmembrane region" description="Helical" evidence="10">
    <location>
        <begin position="373"/>
        <end position="395"/>
    </location>
</feature>
<accession>V5G2N5</accession>
<dbReference type="PANTHER" id="PTHR31806">
    <property type="entry name" value="PURINE-CYTOSINE PERMEASE FCY2-RELATED"/>
    <property type="match status" value="1"/>
</dbReference>
<keyword evidence="7 8" id="KW-0472">Membrane</keyword>
<evidence type="ECO:0000256" key="5">
    <source>
        <dbReference type="ARBA" id="ARBA00022692"/>
    </source>
</evidence>
<dbReference type="AlphaFoldDB" id="V5G2N5"/>
<gene>
    <name evidence="11" type="ORF">PVAR5_7362</name>
</gene>
<dbReference type="InterPro" id="IPR026030">
    <property type="entry name" value="Pur-cyt_permease_Fcy2/21/22"/>
</dbReference>
<evidence type="ECO:0000313" key="12">
    <source>
        <dbReference type="Proteomes" id="UP000018001"/>
    </source>
</evidence>
<keyword evidence="4" id="KW-0597">Phosphoprotein</keyword>
<evidence type="ECO:0000256" key="3">
    <source>
        <dbReference type="ARBA" id="ARBA00022448"/>
    </source>
</evidence>
<sequence length="506" mass="55170">MDPDMEKSDVPTRNVTQYDSEELGSSSTIPTSKWLEWFNHIEDLAGIEARGIERVPEEERHKGGAREYMQMMLLWLSANLTANNTTVGILGPLVFGLGFTDAALCASFGGFLGAAGVGFTSMWGPRSGNRTLIVARYFMGYYPSKICYLLNLVIMLGYGMIDCVIGGQILSAVSGGRMTVIVGIIVVAIVTWVVAAFGMRIFQMYERYAWLPQLIVLCIMMGSAGPRFDIHTPSTGSPEQVAASRLSFFSLCMSSGIAWAPSGADYYVYYPANTARWRTFLMTTIGLGFALFITLLLGVGLGTGVATIPSWSAAYDNTPGNLLAAAYDNLNGFGGFCSVIVALGVISNNIPGTYSASLAFQMLGRHGTKIPRFILTCFCVIIYTACALGGRNYLFEIFNNFLPLMGYWIVIWITIMLEEDLIFKRGKQYDWTIWNDRTKLPLGIASGISFLVGWAGAIVGMDQVYYVGPIAKSVAGGCDLGIWLGIGFTCLAYPPLRALELRIVGR</sequence>
<dbReference type="Pfam" id="PF02133">
    <property type="entry name" value="Transp_cyt_pur"/>
    <property type="match status" value="1"/>
</dbReference>
<feature type="transmembrane region" description="Helical" evidence="10">
    <location>
        <begin position="401"/>
        <end position="419"/>
    </location>
</feature>
<comment type="similarity">
    <text evidence="2 8">Belongs to the purine-cytosine permease (2.A.39) family.</text>
</comment>
<feature type="transmembrane region" description="Helical" evidence="10">
    <location>
        <begin position="440"/>
        <end position="460"/>
    </location>
</feature>
<dbReference type="InParanoid" id="V5G2N5"/>
<evidence type="ECO:0000256" key="10">
    <source>
        <dbReference type="SAM" id="Phobius"/>
    </source>
</evidence>
<feature type="transmembrane region" description="Helical" evidence="10">
    <location>
        <begin position="72"/>
        <end position="95"/>
    </location>
</feature>
<proteinExistence type="inferred from homology"/>
<keyword evidence="6 10" id="KW-1133">Transmembrane helix</keyword>
<dbReference type="InterPro" id="IPR001248">
    <property type="entry name" value="Pur-cyt_permease"/>
</dbReference>
<comment type="caution">
    <text evidence="11">The sequence shown here is derived from an EMBL/GenBank/DDBJ whole genome shotgun (WGS) entry which is preliminary data.</text>
</comment>
<feature type="transmembrane region" description="Helical" evidence="10">
    <location>
        <begin position="480"/>
        <end position="499"/>
    </location>
</feature>
<dbReference type="HOGENOM" id="CLU_026016_2_1_1"/>
<feature type="transmembrane region" description="Helical" evidence="10">
    <location>
        <begin position="146"/>
        <end position="170"/>
    </location>
</feature>
<dbReference type="eggNOG" id="ENOG502QR29">
    <property type="taxonomic scope" value="Eukaryota"/>
</dbReference>
<evidence type="ECO:0000256" key="6">
    <source>
        <dbReference type="ARBA" id="ARBA00022989"/>
    </source>
</evidence>
<dbReference type="GO" id="GO:0015851">
    <property type="term" value="P:nucleobase transport"/>
    <property type="evidence" value="ECO:0007669"/>
    <property type="project" value="UniProtKB-ARBA"/>
</dbReference>
<feature type="compositionally biased region" description="Polar residues" evidence="9">
    <location>
        <begin position="11"/>
        <end position="27"/>
    </location>
</feature>
<evidence type="ECO:0000256" key="1">
    <source>
        <dbReference type="ARBA" id="ARBA00004141"/>
    </source>
</evidence>
<organism evidence="11 12">
    <name type="scientific">Byssochlamys spectabilis (strain No. 5 / NBRC 109023)</name>
    <name type="common">Paecilomyces variotii</name>
    <dbReference type="NCBI Taxonomy" id="1356009"/>
    <lineage>
        <taxon>Eukaryota</taxon>
        <taxon>Fungi</taxon>
        <taxon>Dikarya</taxon>
        <taxon>Ascomycota</taxon>
        <taxon>Pezizomycotina</taxon>
        <taxon>Eurotiomycetes</taxon>
        <taxon>Eurotiomycetidae</taxon>
        <taxon>Eurotiales</taxon>
        <taxon>Thermoascaceae</taxon>
        <taxon>Paecilomyces</taxon>
    </lineage>
</organism>
<feature type="transmembrane region" description="Helical" evidence="10">
    <location>
        <begin position="101"/>
        <end position="125"/>
    </location>
</feature>
<evidence type="ECO:0000256" key="7">
    <source>
        <dbReference type="ARBA" id="ARBA00023136"/>
    </source>
</evidence>
<dbReference type="GO" id="GO:0000329">
    <property type="term" value="C:fungal-type vacuole membrane"/>
    <property type="evidence" value="ECO:0007669"/>
    <property type="project" value="TreeGrafter"/>
</dbReference>
<dbReference type="OrthoDB" id="5428495at2759"/>
<protein>
    <submittedName>
        <fullName evidence="11">Purine-cytosine permease, putative</fullName>
    </submittedName>
</protein>
<feature type="region of interest" description="Disordered" evidence="9">
    <location>
        <begin position="1"/>
        <end position="27"/>
    </location>
</feature>
<dbReference type="PIRSF" id="PIRSF002744">
    <property type="entry name" value="Pur-cyt_permease"/>
    <property type="match status" value="1"/>
</dbReference>
<feature type="transmembrane region" description="Helical" evidence="10">
    <location>
        <begin position="209"/>
        <end position="228"/>
    </location>
</feature>
<dbReference type="EMBL" id="BAUL01000254">
    <property type="protein sequence ID" value="GAD98663.1"/>
    <property type="molecule type" value="Genomic_DNA"/>
</dbReference>
<evidence type="ECO:0000256" key="2">
    <source>
        <dbReference type="ARBA" id="ARBA00008974"/>
    </source>
</evidence>
<dbReference type="FunFam" id="1.10.4160.10:FF:000002">
    <property type="entry name" value="Purine-cytosine permease fcyB"/>
    <property type="match status" value="1"/>
</dbReference>
<dbReference type="GO" id="GO:0005886">
    <property type="term" value="C:plasma membrane"/>
    <property type="evidence" value="ECO:0007669"/>
    <property type="project" value="TreeGrafter"/>
</dbReference>